<gene>
    <name evidence="1" type="ORF">IX91_05085</name>
    <name evidence="2" type="ORF">VITU9109_04447</name>
</gene>
<evidence type="ECO:0000313" key="2">
    <source>
        <dbReference type="EMBL" id="EGU47271.1"/>
    </source>
</evidence>
<accession>F9TD16</accession>
<dbReference type="HOGENOM" id="CLU_122428_0_0_6"/>
<dbReference type="RefSeq" id="WP_004748664.1">
    <property type="nucleotide sequence ID" value="NZ_AFWI01000210.1"/>
</dbReference>
<reference evidence="2 3" key="2">
    <citation type="journal article" date="2012" name="Int. J. Syst. Evol. Microbiol.">
        <title>Vibrio caribbeanicus sp. nov., isolated from the marine sponge Scleritoderma cyanea.</title>
        <authorList>
            <person name="Hoffmann M."/>
            <person name="Monday S.R."/>
            <person name="Allard M.W."/>
            <person name="Strain E.A."/>
            <person name="Whittaker P."/>
            <person name="Naum M."/>
            <person name="McCarthy P.J."/>
            <person name="Lopez J.V."/>
            <person name="Fischer M."/>
            <person name="Brown E.W."/>
        </authorList>
    </citation>
    <scope>NUCLEOTIDE SEQUENCE [LARGE SCALE GENOMIC DNA]</scope>
    <source>
        <strain evidence="2 3">ATCC 19109</strain>
    </source>
</reference>
<evidence type="ECO:0000313" key="4">
    <source>
        <dbReference type="Proteomes" id="UP000030071"/>
    </source>
</evidence>
<dbReference type="STRING" id="1051646.IX91_05085"/>
<dbReference type="eggNOG" id="ENOG5031N9M">
    <property type="taxonomic scope" value="Bacteria"/>
</dbReference>
<dbReference type="EMBL" id="AFWI01000210">
    <property type="protein sequence ID" value="EGU47271.1"/>
    <property type="molecule type" value="Genomic_DNA"/>
</dbReference>
<dbReference type="AlphaFoldDB" id="F9TD16"/>
<keyword evidence="3" id="KW-1185">Reference proteome</keyword>
<dbReference type="PATRIC" id="fig|1051646.9.peg.994"/>
<organism evidence="1 4">
    <name type="scientific">Vibrio tubiashii ATCC 19109</name>
    <dbReference type="NCBI Taxonomy" id="1051646"/>
    <lineage>
        <taxon>Bacteria</taxon>
        <taxon>Pseudomonadati</taxon>
        <taxon>Pseudomonadota</taxon>
        <taxon>Gammaproteobacteria</taxon>
        <taxon>Vibrionales</taxon>
        <taxon>Vibrionaceae</taxon>
        <taxon>Vibrio</taxon>
        <taxon>Vibrio oreintalis group</taxon>
    </lineage>
</organism>
<dbReference type="GeneID" id="23444088"/>
<evidence type="ECO:0000313" key="3">
    <source>
        <dbReference type="Proteomes" id="UP000003836"/>
    </source>
</evidence>
<proteinExistence type="predicted"/>
<dbReference type="Proteomes" id="UP000003836">
    <property type="component" value="Unassembled WGS sequence"/>
</dbReference>
<name>F9TD16_9VIBR</name>
<dbReference type="EMBL" id="CP009354">
    <property type="protein sequence ID" value="AIW13578.1"/>
    <property type="molecule type" value="Genomic_DNA"/>
</dbReference>
<dbReference type="KEGG" id="vtu:IX91_05085"/>
<evidence type="ECO:0000313" key="1">
    <source>
        <dbReference type="EMBL" id="AIW13578.1"/>
    </source>
</evidence>
<sequence>MEFSVISEDFMRSSTAFQCVDSREFFYSTNNYHPTTSESSIKWEDKNIMSSMVHPIADNGDICVTKDLAEIIMSFDPYGVEVYPASLVTKDEEINNRYILAINNIQDVVDFDRSVVEKSPYNGDLIVHRLFLCSDKISRIPFNKRIIYRSKDADTAVFFAPEIFDLIKDDSRFALLRKLKKNTKMRAPKF</sequence>
<protein>
    <submittedName>
        <fullName evidence="1">Uncharacterized protein</fullName>
    </submittedName>
</protein>
<dbReference type="Proteomes" id="UP000030071">
    <property type="component" value="Chromosome 1"/>
</dbReference>
<reference evidence="2" key="1">
    <citation type="submission" date="2011-08" db="EMBL/GenBank/DDBJ databases">
        <authorList>
            <person name="Hoffman M."/>
            <person name="Strain E.A."/>
            <person name="Brown E."/>
            <person name="Allard M.W."/>
        </authorList>
    </citation>
    <scope>NUCLEOTIDE SEQUENCE</scope>
    <source>
        <strain evidence="2">ATCC 19109</strain>
    </source>
</reference>
<reference evidence="1 4" key="3">
    <citation type="submission" date="2014-08" db="EMBL/GenBank/DDBJ databases">
        <title>First Complete Genome Sequence of the Shellfish Pathogen Vibrio tubiashii.</title>
        <authorList>
            <person name="Richards G.P."/>
            <person name="Needleman D.S."/>
            <person name="Watson M.A."/>
            <person name="Bono J.L."/>
        </authorList>
    </citation>
    <scope>NUCLEOTIDE SEQUENCE [LARGE SCALE GENOMIC DNA]</scope>
    <source>
        <strain evidence="1 4">ATCC 19109</strain>
    </source>
</reference>